<keyword evidence="1" id="KW-0677">Repeat</keyword>
<feature type="repeat" description="ANK" evidence="3">
    <location>
        <begin position="118"/>
        <end position="146"/>
    </location>
</feature>
<dbReference type="InterPro" id="IPR036770">
    <property type="entry name" value="Ankyrin_rpt-contain_sf"/>
</dbReference>
<evidence type="ECO:0000313" key="5">
    <source>
        <dbReference type="Proteomes" id="UP001227192"/>
    </source>
</evidence>
<reference evidence="4" key="1">
    <citation type="submission" date="2015-06" db="EMBL/GenBank/DDBJ databases">
        <authorList>
            <person name="Nguyen H."/>
        </authorList>
    </citation>
    <scope>NUCLEOTIDE SEQUENCE</scope>
    <source>
        <strain evidence="4">DAOM 180753</strain>
    </source>
</reference>
<dbReference type="AlphaFoldDB" id="A0AAI9TEW2"/>
<accession>A0AAI9TEW2</accession>
<reference evidence="4" key="2">
    <citation type="journal article" date="2016" name="Fungal Biol.">
        <title>Ochratoxin A production by Penicillium thymicola.</title>
        <authorList>
            <person name="Nguyen H.D.T."/>
            <person name="McMullin D.R."/>
            <person name="Ponomareva E."/>
            <person name="Riley R."/>
            <person name="Pomraning K.R."/>
            <person name="Baker S.E."/>
            <person name="Seifert K.A."/>
        </authorList>
    </citation>
    <scope>NUCLEOTIDE SEQUENCE</scope>
    <source>
        <strain evidence="4">DAOM 180753</strain>
    </source>
</reference>
<name>A0AAI9TEW2_PENTH</name>
<evidence type="ECO:0000256" key="2">
    <source>
        <dbReference type="ARBA" id="ARBA00023043"/>
    </source>
</evidence>
<dbReference type="GO" id="GO:0005634">
    <property type="term" value="C:nucleus"/>
    <property type="evidence" value="ECO:0007669"/>
    <property type="project" value="TreeGrafter"/>
</dbReference>
<dbReference type="EMBL" id="LACB01000261">
    <property type="protein sequence ID" value="KAJ9485540.1"/>
    <property type="molecule type" value="Genomic_DNA"/>
</dbReference>
<dbReference type="PROSITE" id="PS50297">
    <property type="entry name" value="ANK_REP_REGION"/>
    <property type="match status" value="1"/>
</dbReference>
<keyword evidence="5" id="KW-1185">Reference proteome</keyword>
<evidence type="ECO:0000256" key="1">
    <source>
        <dbReference type="ARBA" id="ARBA00022737"/>
    </source>
</evidence>
<evidence type="ECO:0000313" key="4">
    <source>
        <dbReference type="EMBL" id="KAJ9485540.1"/>
    </source>
</evidence>
<dbReference type="InterPro" id="IPR002110">
    <property type="entry name" value="Ankyrin_rpt"/>
</dbReference>
<gene>
    <name evidence="4" type="ORF">VN97_g7822</name>
</gene>
<dbReference type="PROSITE" id="PS50088">
    <property type="entry name" value="ANK_REPEAT"/>
    <property type="match status" value="1"/>
</dbReference>
<keyword evidence="2 3" id="KW-0040">ANK repeat</keyword>
<dbReference type="Pfam" id="PF12796">
    <property type="entry name" value="Ank_2"/>
    <property type="match status" value="1"/>
</dbReference>
<dbReference type="PANTHER" id="PTHR24201:SF16">
    <property type="entry name" value="ANKYRIN-1-LIKE-RELATED"/>
    <property type="match status" value="1"/>
</dbReference>
<dbReference type="SUPFAM" id="SSF48403">
    <property type="entry name" value="Ankyrin repeat"/>
    <property type="match status" value="1"/>
</dbReference>
<dbReference type="Gene3D" id="1.25.40.20">
    <property type="entry name" value="Ankyrin repeat-containing domain"/>
    <property type="match status" value="1"/>
</dbReference>
<sequence>MSNFDLIAFDQIAQLRESILSANMEGIHSTLSQLRDSLDNETFQAKTVPLLRGAVEENSSQLVEYFLENPVDLDSQLVLKATMNVSYQTLGVFLSHGWDINASIDSNTPAALAGIGAPLHYAAGKGSLDSVNLLVQYGASPQTRDPPGQTAADWARRHGHMVVFNFLQDLSASRASEGNLQFTDAPGRQFRTAPPEEVVAKNGFRLV</sequence>
<evidence type="ECO:0008006" key="6">
    <source>
        <dbReference type="Google" id="ProtNLM"/>
    </source>
</evidence>
<proteinExistence type="predicted"/>
<dbReference type="Proteomes" id="UP001227192">
    <property type="component" value="Unassembled WGS sequence"/>
</dbReference>
<dbReference type="InterPro" id="IPR050776">
    <property type="entry name" value="Ank_Repeat/CDKN_Inhibitor"/>
</dbReference>
<organism evidence="4 5">
    <name type="scientific">Penicillium thymicola</name>
    <dbReference type="NCBI Taxonomy" id="293382"/>
    <lineage>
        <taxon>Eukaryota</taxon>
        <taxon>Fungi</taxon>
        <taxon>Dikarya</taxon>
        <taxon>Ascomycota</taxon>
        <taxon>Pezizomycotina</taxon>
        <taxon>Eurotiomycetes</taxon>
        <taxon>Eurotiomycetidae</taxon>
        <taxon>Eurotiales</taxon>
        <taxon>Aspergillaceae</taxon>
        <taxon>Penicillium</taxon>
    </lineage>
</organism>
<comment type="caution">
    <text evidence="4">The sequence shown here is derived from an EMBL/GenBank/DDBJ whole genome shotgun (WGS) entry which is preliminary data.</text>
</comment>
<protein>
    <recommendedName>
        <fullName evidence="6">Ankyrin repeat domain-containing protein</fullName>
    </recommendedName>
</protein>
<evidence type="ECO:0000256" key="3">
    <source>
        <dbReference type="PROSITE-ProRule" id="PRU00023"/>
    </source>
</evidence>
<dbReference type="PANTHER" id="PTHR24201">
    <property type="entry name" value="ANK_REP_REGION DOMAIN-CONTAINING PROTEIN"/>
    <property type="match status" value="1"/>
</dbReference>